<feature type="transmembrane region" description="Helical" evidence="5">
    <location>
        <begin position="334"/>
        <end position="352"/>
    </location>
</feature>
<gene>
    <name evidence="7" type="ORF">C3E80_11555</name>
</gene>
<dbReference type="RefSeq" id="WP_123948519.1">
    <property type="nucleotide sequence ID" value="NZ_PQJL01000010.1"/>
</dbReference>
<dbReference type="EMBL" id="PQJL01000010">
    <property type="protein sequence ID" value="ROW61076.1"/>
    <property type="molecule type" value="Genomic_DNA"/>
</dbReference>
<feature type="domain" description="O-antigen ligase-related" evidence="6">
    <location>
        <begin position="191"/>
        <end position="345"/>
    </location>
</feature>
<evidence type="ECO:0000256" key="2">
    <source>
        <dbReference type="ARBA" id="ARBA00022692"/>
    </source>
</evidence>
<dbReference type="InterPro" id="IPR051533">
    <property type="entry name" value="WaaL-like"/>
</dbReference>
<dbReference type="PANTHER" id="PTHR37422:SF17">
    <property type="entry name" value="O-ANTIGEN LIGASE"/>
    <property type="match status" value="1"/>
</dbReference>
<keyword evidence="4 5" id="KW-0472">Membrane</keyword>
<feature type="transmembrane region" description="Helical" evidence="5">
    <location>
        <begin position="182"/>
        <end position="200"/>
    </location>
</feature>
<feature type="transmembrane region" description="Helical" evidence="5">
    <location>
        <begin position="230"/>
        <end position="248"/>
    </location>
</feature>
<protein>
    <submittedName>
        <fullName evidence="7">O-antigen ligase</fullName>
    </submittedName>
</protein>
<evidence type="ECO:0000256" key="4">
    <source>
        <dbReference type="ARBA" id="ARBA00023136"/>
    </source>
</evidence>
<evidence type="ECO:0000259" key="6">
    <source>
        <dbReference type="Pfam" id="PF04932"/>
    </source>
</evidence>
<evidence type="ECO:0000313" key="8">
    <source>
        <dbReference type="Proteomes" id="UP000285793"/>
    </source>
</evidence>
<feature type="transmembrane region" description="Helical" evidence="5">
    <location>
        <begin position="158"/>
        <end position="177"/>
    </location>
</feature>
<keyword evidence="7" id="KW-0436">Ligase</keyword>
<feature type="transmembrane region" description="Helical" evidence="5">
    <location>
        <begin position="101"/>
        <end position="119"/>
    </location>
</feature>
<feature type="transmembrane region" description="Helical" evidence="5">
    <location>
        <begin position="36"/>
        <end position="52"/>
    </location>
</feature>
<dbReference type="InterPro" id="IPR007016">
    <property type="entry name" value="O-antigen_ligase-rel_domated"/>
</dbReference>
<accession>A0A423XWD4</accession>
<organism evidence="7 8">
    <name type="scientific">Cronobacter malonaticus</name>
    <dbReference type="NCBI Taxonomy" id="413503"/>
    <lineage>
        <taxon>Bacteria</taxon>
        <taxon>Pseudomonadati</taxon>
        <taxon>Pseudomonadota</taxon>
        <taxon>Gammaproteobacteria</taxon>
        <taxon>Enterobacterales</taxon>
        <taxon>Enterobacteriaceae</taxon>
        <taxon>Cronobacter</taxon>
    </lineage>
</organism>
<dbReference type="GO" id="GO:0016020">
    <property type="term" value="C:membrane"/>
    <property type="evidence" value="ECO:0007669"/>
    <property type="project" value="UniProtKB-SubCell"/>
</dbReference>
<evidence type="ECO:0000256" key="1">
    <source>
        <dbReference type="ARBA" id="ARBA00004141"/>
    </source>
</evidence>
<dbReference type="Pfam" id="PF04932">
    <property type="entry name" value="Wzy_C"/>
    <property type="match status" value="1"/>
</dbReference>
<feature type="transmembrane region" description="Helical" evidence="5">
    <location>
        <begin position="364"/>
        <end position="382"/>
    </location>
</feature>
<evidence type="ECO:0000256" key="3">
    <source>
        <dbReference type="ARBA" id="ARBA00022989"/>
    </source>
</evidence>
<keyword evidence="3 5" id="KW-1133">Transmembrane helix</keyword>
<dbReference type="Proteomes" id="UP000285793">
    <property type="component" value="Unassembled WGS sequence"/>
</dbReference>
<feature type="transmembrane region" description="Helical" evidence="5">
    <location>
        <begin position="388"/>
        <end position="404"/>
    </location>
</feature>
<feature type="transmembrane region" description="Helical" evidence="5">
    <location>
        <begin position="12"/>
        <end position="30"/>
    </location>
</feature>
<comment type="caution">
    <text evidence="7">The sequence shown here is derived from an EMBL/GenBank/DDBJ whole genome shotgun (WGS) entry which is preliminary data.</text>
</comment>
<dbReference type="GO" id="GO:0016874">
    <property type="term" value="F:ligase activity"/>
    <property type="evidence" value="ECO:0007669"/>
    <property type="project" value="UniProtKB-KW"/>
</dbReference>
<feature type="transmembrane region" description="Helical" evidence="5">
    <location>
        <begin position="126"/>
        <end position="143"/>
    </location>
</feature>
<dbReference type="AlphaFoldDB" id="A0A423XWD4"/>
<comment type="subcellular location">
    <subcellularLocation>
        <location evidence="1">Membrane</location>
        <topology evidence="1">Multi-pass membrane protein</topology>
    </subcellularLocation>
</comment>
<keyword evidence="2 5" id="KW-0812">Transmembrane</keyword>
<reference evidence="7 8" key="1">
    <citation type="journal article" date="2018" name="Front. Microbiol.">
        <title>An Investigation of an Acute Gastroenteritis Outbreak: Cronobacter sakazakii, a Potential Cause of Food-Borne Illness.</title>
        <authorList>
            <person name="Yong W."/>
            <person name="Guo B."/>
            <person name="Shi X."/>
            <person name="Cheng T."/>
            <person name="Chen M."/>
            <person name="Jiang X."/>
            <person name="Ye Y."/>
            <person name="Wang J."/>
            <person name="Xie G."/>
            <person name="Ding J."/>
        </authorList>
    </citation>
    <scope>NUCLEOTIDE SEQUENCE [LARGE SCALE GENOMIC DNA]</scope>
    <source>
        <strain evidence="7 8">S1</strain>
    </source>
</reference>
<name>A0A423XWD4_9ENTR</name>
<evidence type="ECO:0000313" key="7">
    <source>
        <dbReference type="EMBL" id="ROW61076.1"/>
    </source>
</evidence>
<feature type="transmembrane region" description="Helical" evidence="5">
    <location>
        <begin position="61"/>
        <end position="81"/>
    </location>
</feature>
<proteinExistence type="predicted"/>
<sequence>MISKNVNCKTLYLIAFIVMLVSLYFLIFDAVHARKVFYTAGYASIAIFLFSLRKTHPPKNNLLPVLSVLAFSLTILVWLFIFYNKGEYWEIYNSYETSGKILLLLAILLLIYSNTEIIIPGKIIDSILIIGGISANLFAVYQYNTSINARIELGFDRATMAAYIITIVDILMIHAVLNRHGLLRYVLFALTVTLAFSAIIFTSTRAAIISFPLLCLIQAFTHPNVNKKHLLNISLSFLCLLAVAIYAFQKPLEKRWDALLQDIHSYENNHSVTSVGARFAMYHTGLQAGLATPLGQSAESRGTTIKKIVQSDQSLSGALPFIDVHLHNEVVDNFSLRGIIGVLALLAMYGSLLWSSWRDRNPTLFVLTLSLMLYGLSDAIFFSREGTIAYAIGILTALVFLKRSEKEKHAPDILWQK</sequence>
<dbReference type="PANTHER" id="PTHR37422">
    <property type="entry name" value="TEICHURONIC ACID BIOSYNTHESIS PROTEIN TUAE"/>
    <property type="match status" value="1"/>
</dbReference>
<evidence type="ECO:0000256" key="5">
    <source>
        <dbReference type="SAM" id="Phobius"/>
    </source>
</evidence>